<gene>
    <name evidence="2" type="ORF">DPMN_183876</name>
</gene>
<comment type="caution">
    <text evidence="2">The sequence shown here is derived from an EMBL/GenBank/DDBJ whole genome shotgun (WGS) entry which is preliminary data.</text>
</comment>
<sequence length="404" mass="45976">MTLEEAGITQNTRFNVEETNAVSNSDSESVGDDFRDAPSSPTRSPDPQYESLKQKCERIRDNLLQEKTVLVRRETLIEDVLDAYRANEGLEHHNVRMKIEGEPALDVSGVKCEVYSMFFMQVFLLCFVGNLEVMPEMNPEFICSDLFVLIGRIMAHAFVLVGYFPIRLCKAAMITMITGSCSAEVVMSSFLSYVSASQRAVIQKTTQNDPLSCQEKLVLFSLFNDFGMTRTPERQNFKDCVYKVAEMCCIYRSLGAMGKICQGIEVYPGFWTSVKESDINELYHSMRPTVPGVLSRIKYKFSDHSITLRCAEERIKEYLEIFIEDHIGDLGLPKLLQYWTASNILVVPTLHVSFTSQEGAGRCPFVNSCIAQLNLSRMFVSCEEFVHEFKFYLNSREAQEFDSI</sequence>
<accession>A0A9D4I5X4</accession>
<dbReference type="AlphaFoldDB" id="A0A9D4I5X4"/>
<evidence type="ECO:0000313" key="3">
    <source>
        <dbReference type="Proteomes" id="UP000828390"/>
    </source>
</evidence>
<feature type="compositionally biased region" description="Polar residues" evidence="1">
    <location>
        <begin position="8"/>
        <end position="28"/>
    </location>
</feature>
<dbReference type="Gene3D" id="3.90.1750.10">
    <property type="entry name" value="Hect, E3 ligase catalytic domains"/>
    <property type="match status" value="1"/>
</dbReference>
<protein>
    <recommendedName>
        <fullName evidence="4">HECT domain-containing protein</fullName>
    </recommendedName>
</protein>
<proteinExistence type="predicted"/>
<name>A0A9D4I5X4_DREPO</name>
<organism evidence="2 3">
    <name type="scientific">Dreissena polymorpha</name>
    <name type="common">Zebra mussel</name>
    <name type="synonym">Mytilus polymorpha</name>
    <dbReference type="NCBI Taxonomy" id="45954"/>
    <lineage>
        <taxon>Eukaryota</taxon>
        <taxon>Metazoa</taxon>
        <taxon>Spiralia</taxon>
        <taxon>Lophotrochozoa</taxon>
        <taxon>Mollusca</taxon>
        <taxon>Bivalvia</taxon>
        <taxon>Autobranchia</taxon>
        <taxon>Heteroconchia</taxon>
        <taxon>Euheterodonta</taxon>
        <taxon>Imparidentia</taxon>
        <taxon>Neoheterodontei</taxon>
        <taxon>Myida</taxon>
        <taxon>Dreissenoidea</taxon>
        <taxon>Dreissenidae</taxon>
        <taxon>Dreissena</taxon>
    </lineage>
</organism>
<dbReference type="SUPFAM" id="SSF56204">
    <property type="entry name" value="Hect, E3 ligase catalytic domain"/>
    <property type="match status" value="1"/>
</dbReference>
<reference evidence="2" key="2">
    <citation type="submission" date="2020-11" db="EMBL/GenBank/DDBJ databases">
        <authorList>
            <person name="McCartney M.A."/>
            <person name="Auch B."/>
            <person name="Kono T."/>
            <person name="Mallez S."/>
            <person name="Becker A."/>
            <person name="Gohl D.M."/>
            <person name="Silverstein K.A.T."/>
            <person name="Koren S."/>
            <person name="Bechman K.B."/>
            <person name="Herman A."/>
            <person name="Abrahante J.E."/>
            <person name="Garbe J."/>
        </authorList>
    </citation>
    <scope>NUCLEOTIDE SEQUENCE</scope>
    <source>
        <strain evidence="2">Duluth1</strain>
        <tissue evidence="2">Whole animal</tissue>
    </source>
</reference>
<evidence type="ECO:0008006" key="4">
    <source>
        <dbReference type="Google" id="ProtNLM"/>
    </source>
</evidence>
<evidence type="ECO:0000256" key="1">
    <source>
        <dbReference type="SAM" id="MobiDB-lite"/>
    </source>
</evidence>
<reference evidence="2" key="1">
    <citation type="journal article" date="2019" name="bioRxiv">
        <title>The Genome of the Zebra Mussel, Dreissena polymorpha: A Resource for Invasive Species Research.</title>
        <authorList>
            <person name="McCartney M.A."/>
            <person name="Auch B."/>
            <person name="Kono T."/>
            <person name="Mallez S."/>
            <person name="Zhang Y."/>
            <person name="Obille A."/>
            <person name="Becker A."/>
            <person name="Abrahante J.E."/>
            <person name="Garbe J."/>
            <person name="Badalamenti J.P."/>
            <person name="Herman A."/>
            <person name="Mangelson H."/>
            <person name="Liachko I."/>
            <person name="Sullivan S."/>
            <person name="Sone E.D."/>
            <person name="Koren S."/>
            <person name="Silverstein K.A.T."/>
            <person name="Beckman K.B."/>
            <person name="Gohl D.M."/>
        </authorList>
    </citation>
    <scope>NUCLEOTIDE SEQUENCE</scope>
    <source>
        <strain evidence="2">Duluth1</strain>
        <tissue evidence="2">Whole animal</tissue>
    </source>
</reference>
<dbReference type="InterPro" id="IPR035983">
    <property type="entry name" value="Hect_E3_ubiquitin_ligase"/>
</dbReference>
<dbReference type="Proteomes" id="UP000828390">
    <property type="component" value="Unassembled WGS sequence"/>
</dbReference>
<evidence type="ECO:0000313" key="2">
    <source>
        <dbReference type="EMBL" id="KAH3749379.1"/>
    </source>
</evidence>
<dbReference type="GO" id="GO:0004842">
    <property type="term" value="F:ubiquitin-protein transferase activity"/>
    <property type="evidence" value="ECO:0007669"/>
    <property type="project" value="InterPro"/>
</dbReference>
<keyword evidence="3" id="KW-1185">Reference proteome</keyword>
<dbReference type="EMBL" id="JAIWYP010000010">
    <property type="protein sequence ID" value="KAH3749379.1"/>
    <property type="molecule type" value="Genomic_DNA"/>
</dbReference>
<feature type="region of interest" description="Disordered" evidence="1">
    <location>
        <begin position="1"/>
        <end position="51"/>
    </location>
</feature>